<gene>
    <name evidence="2" type="ORF">L596_008143</name>
</gene>
<accession>A0A4U5PBJ4</accession>
<reference evidence="2 3" key="2">
    <citation type="journal article" date="2019" name="G3 (Bethesda)">
        <title>Hybrid Assembly of the Genome of the Entomopathogenic Nematode Steinernema carpocapsae Identifies the X-Chromosome.</title>
        <authorList>
            <person name="Serra L."/>
            <person name="Macchietto M."/>
            <person name="Macias-Munoz A."/>
            <person name="McGill C.J."/>
            <person name="Rodriguez I.M."/>
            <person name="Rodriguez B."/>
            <person name="Murad R."/>
            <person name="Mortazavi A."/>
        </authorList>
    </citation>
    <scope>NUCLEOTIDE SEQUENCE [LARGE SCALE GENOMIC DNA]</scope>
    <source>
        <strain evidence="2 3">ALL</strain>
    </source>
</reference>
<feature type="signal peptide" evidence="1">
    <location>
        <begin position="1"/>
        <end position="18"/>
    </location>
</feature>
<sequence length="103" mass="11494">MILLLASVLFLFCCSSNAQNQIQEVTSSYSYYNYLNDMNGYIARFHPHLPQIPPPPKPSTPPPGLIPNSFANQQVQAEGDNRYILDPAGNPIYIYCQTCGRGK</sequence>
<feature type="chain" id="PRO_5020269382" evidence="1">
    <location>
        <begin position="19"/>
        <end position="103"/>
    </location>
</feature>
<evidence type="ECO:0000256" key="1">
    <source>
        <dbReference type="SAM" id="SignalP"/>
    </source>
</evidence>
<organism evidence="2 3">
    <name type="scientific">Steinernema carpocapsae</name>
    <name type="common">Entomopathogenic nematode</name>
    <dbReference type="NCBI Taxonomy" id="34508"/>
    <lineage>
        <taxon>Eukaryota</taxon>
        <taxon>Metazoa</taxon>
        <taxon>Ecdysozoa</taxon>
        <taxon>Nematoda</taxon>
        <taxon>Chromadorea</taxon>
        <taxon>Rhabditida</taxon>
        <taxon>Tylenchina</taxon>
        <taxon>Panagrolaimomorpha</taxon>
        <taxon>Strongyloidoidea</taxon>
        <taxon>Steinernematidae</taxon>
        <taxon>Steinernema</taxon>
    </lineage>
</organism>
<dbReference type="EMBL" id="AZBU02000002">
    <property type="protein sequence ID" value="TKR93739.1"/>
    <property type="molecule type" value="Genomic_DNA"/>
</dbReference>
<evidence type="ECO:0000313" key="2">
    <source>
        <dbReference type="EMBL" id="TKR93739.1"/>
    </source>
</evidence>
<name>A0A4U5PBJ4_STECR</name>
<keyword evidence="1" id="KW-0732">Signal</keyword>
<dbReference type="AlphaFoldDB" id="A0A4U5PBJ4"/>
<keyword evidence="3" id="KW-1185">Reference proteome</keyword>
<protein>
    <submittedName>
        <fullName evidence="2">Uncharacterized protein</fullName>
    </submittedName>
</protein>
<dbReference type="Proteomes" id="UP000298663">
    <property type="component" value="Unassembled WGS sequence"/>
</dbReference>
<evidence type="ECO:0000313" key="3">
    <source>
        <dbReference type="Proteomes" id="UP000298663"/>
    </source>
</evidence>
<reference evidence="2 3" key="1">
    <citation type="journal article" date="2015" name="Genome Biol.">
        <title>Comparative genomics of Steinernema reveals deeply conserved gene regulatory networks.</title>
        <authorList>
            <person name="Dillman A.R."/>
            <person name="Macchietto M."/>
            <person name="Porter C.F."/>
            <person name="Rogers A."/>
            <person name="Williams B."/>
            <person name="Antoshechkin I."/>
            <person name="Lee M.M."/>
            <person name="Goodwin Z."/>
            <person name="Lu X."/>
            <person name="Lewis E.E."/>
            <person name="Goodrich-Blair H."/>
            <person name="Stock S.P."/>
            <person name="Adams B.J."/>
            <person name="Sternberg P.W."/>
            <person name="Mortazavi A."/>
        </authorList>
    </citation>
    <scope>NUCLEOTIDE SEQUENCE [LARGE SCALE GENOMIC DNA]</scope>
    <source>
        <strain evidence="2 3">ALL</strain>
    </source>
</reference>
<comment type="caution">
    <text evidence="2">The sequence shown here is derived from an EMBL/GenBank/DDBJ whole genome shotgun (WGS) entry which is preliminary data.</text>
</comment>
<proteinExistence type="predicted"/>